<dbReference type="Proteomes" id="UP000217289">
    <property type="component" value="Chromosome"/>
</dbReference>
<dbReference type="InterPro" id="IPR023214">
    <property type="entry name" value="HAD_sf"/>
</dbReference>
<evidence type="ECO:0000313" key="3">
    <source>
        <dbReference type="Proteomes" id="UP000217289"/>
    </source>
</evidence>
<dbReference type="OrthoDB" id="6101375at2"/>
<protein>
    <submittedName>
        <fullName evidence="2">Haloacid dehalogenase</fullName>
    </submittedName>
</protein>
<dbReference type="SFLD" id="SFLDS00003">
    <property type="entry name" value="Haloacid_Dehalogenase"/>
    <property type="match status" value="1"/>
</dbReference>
<organism evidence="2 3">
    <name type="scientific">Melittangium boletus DSM 14713</name>
    <dbReference type="NCBI Taxonomy" id="1294270"/>
    <lineage>
        <taxon>Bacteria</taxon>
        <taxon>Pseudomonadati</taxon>
        <taxon>Myxococcota</taxon>
        <taxon>Myxococcia</taxon>
        <taxon>Myxococcales</taxon>
        <taxon>Cystobacterineae</taxon>
        <taxon>Archangiaceae</taxon>
        <taxon>Melittangium</taxon>
    </lineage>
</organism>
<evidence type="ECO:0000313" key="2">
    <source>
        <dbReference type="EMBL" id="ATB29013.1"/>
    </source>
</evidence>
<dbReference type="InterPro" id="IPR036412">
    <property type="entry name" value="HAD-like_sf"/>
</dbReference>
<evidence type="ECO:0000256" key="1">
    <source>
        <dbReference type="ARBA" id="ARBA00022801"/>
    </source>
</evidence>
<dbReference type="SUPFAM" id="SSF56784">
    <property type="entry name" value="HAD-like"/>
    <property type="match status" value="1"/>
</dbReference>
<name>A0A250ICR3_9BACT</name>
<keyword evidence="1" id="KW-0378">Hydrolase</keyword>
<dbReference type="PANTHER" id="PTHR43316">
    <property type="entry name" value="HYDROLASE, HALOACID DELAHOGENASE-RELATED"/>
    <property type="match status" value="1"/>
</dbReference>
<dbReference type="InterPro" id="IPR051540">
    <property type="entry name" value="S-2-haloacid_dehalogenase"/>
</dbReference>
<keyword evidence="3" id="KW-1185">Reference proteome</keyword>
<dbReference type="RefSeq" id="WP_095977637.1">
    <property type="nucleotide sequence ID" value="NZ_CP022163.1"/>
</dbReference>
<dbReference type="SFLD" id="SFLDG01129">
    <property type="entry name" value="C1.5:_HAD__Beta-PGM__Phosphata"/>
    <property type="match status" value="1"/>
</dbReference>
<dbReference type="GO" id="GO:0016787">
    <property type="term" value="F:hydrolase activity"/>
    <property type="evidence" value="ECO:0007669"/>
    <property type="project" value="UniProtKB-KW"/>
</dbReference>
<dbReference type="EMBL" id="CP022163">
    <property type="protein sequence ID" value="ATB29013.1"/>
    <property type="molecule type" value="Genomic_DNA"/>
</dbReference>
<sequence>MVTTIGFDADDTLWHNENLFADVQVLFRQLLAQYHSAEWIDRKLLDVERRNLEYFGYGAKGFALSMIETAIELTEGRVTGAEIQRIVDAVKSLLKGPTNLLEGARETVSALTNSHRLLLITKGDLLEQEAKLVRSGLADLFHGVEIISEKNTDSYRRILAKHGVKAQEFLMVGNSVRSDILPVVELGGQAVHVPYHLTWAHEVVDSSSSAQSFATLARLGDLVAHVKNL</sequence>
<dbReference type="AlphaFoldDB" id="A0A250ICR3"/>
<dbReference type="Gene3D" id="1.10.150.240">
    <property type="entry name" value="Putative phosphatase, domain 2"/>
    <property type="match status" value="1"/>
</dbReference>
<gene>
    <name evidence="2" type="ORF">MEBOL_002462</name>
</gene>
<accession>A0A250ICR3</accession>
<dbReference type="Gene3D" id="3.40.50.1000">
    <property type="entry name" value="HAD superfamily/HAD-like"/>
    <property type="match status" value="1"/>
</dbReference>
<dbReference type="Pfam" id="PF00702">
    <property type="entry name" value="Hydrolase"/>
    <property type="match status" value="1"/>
</dbReference>
<proteinExistence type="predicted"/>
<reference evidence="2 3" key="1">
    <citation type="submission" date="2017-06" db="EMBL/GenBank/DDBJ databases">
        <authorList>
            <person name="Kim H.J."/>
            <person name="Triplett B.A."/>
        </authorList>
    </citation>
    <scope>NUCLEOTIDE SEQUENCE [LARGE SCALE GENOMIC DNA]</scope>
    <source>
        <strain evidence="2 3">DSM 14713</strain>
    </source>
</reference>
<dbReference type="KEGG" id="mbd:MEBOL_002462"/>
<dbReference type="InterPro" id="IPR023198">
    <property type="entry name" value="PGP-like_dom2"/>
</dbReference>
<dbReference type="PANTHER" id="PTHR43316:SF8">
    <property type="entry name" value="HAD FAMILY HYDROLASE"/>
    <property type="match status" value="1"/>
</dbReference>